<dbReference type="PRINTS" id="PR00080">
    <property type="entry name" value="SDRFAMILY"/>
</dbReference>
<protein>
    <submittedName>
        <fullName evidence="3">SDR family NAD(P)-dependent oxidoreductase</fullName>
    </submittedName>
</protein>
<dbReference type="Pfam" id="PF00106">
    <property type="entry name" value="adh_short"/>
    <property type="match status" value="1"/>
</dbReference>
<dbReference type="Proteomes" id="UP000664167">
    <property type="component" value="Unassembled WGS sequence"/>
</dbReference>
<dbReference type="EMBL" id="JAFLRJ010000347">
    <property type="protein sequence ID" value="MBO0516018.1"/>
    <property type="molecule type" value="Genomic_DNA"/>
</dbReference>
<dbReference type="InterPro" id="IPR036291">
    <property type="entry name" value="NAD(P)-bd_dom_sf"/>
</dbReference>
<dbReference type="InterPro" id="IPR002347">
    <property type="entry name" value="SDR_fam"/>
</dbReference>
<evidence type="ECO:0000256" key="2">
    <source>
        <dbReference type="RuleBase" id="RU000363"/>
    </source>
</evidence>
<keyword evidence="1" id="KW-0560">Oxidoreductase</keyword>
<dbReference type="AlphaFoldDB" id="A0A939JIY6"/>
<gene>
    <name evidence="3" type="ORF">J0695_30215</name>
</gene>
<organism evidence="3 4">
    <name type="scientific">Streptomyces beijiangensis</name>
    <dbReference type="NCBI Taxonomy" id="163361"/>
    <lineage>
        <taxon>Bacteria</taxon>
        <taxon>Bacillati</taxon>
        <taxon>Actinomycetota</taxon>
        <taxon>Actinomycetes</taxon>
        <taxon>Kitasatosporales</taxon>
        <taxon>Streptomycetaceae</taxon>
        <taxon>Streptomyces</taxon>
    </lineage>
</organism>
<dbReference type="PANTHER" id="PTHR43157:SF31">
    <property type="entry name" value="PHOSPHATIDYLINOSITOL-GLYCAN BIOSYNTHESIS CLASS F PROTEIN"/>
    <property type="match status" value="1"/>
</dbReference>
<dbReference type="PRINTS" id="PR00081">
    <property type="entry name" value="GDHRDH"/>
</dbReference>
<evidence type="ECO:0000313" key="4">
    <source>
        <dbReference type="Proteomes" id="UP000664167"/>
    </source>
</evidence>
<dbReference type="Gene3D" id="3.40.50.720">
    <property type="entry name" value="NAD(P)-binding Rossmann-like Domain"/>
    <property type="match status" value="1"/>
</dbReference>
<evidence type="ECO:0000313" key="3">
    <source>
        <dbReference type="EMBL" id="MBO0516018.1"/>
    </source>
</evidence>
<dbReference type="GO" id="GO:0016491">
    <property type="term" value="F:oxidoreductase activity"/>
    <property type="evidence" value="ECO:0007669"/>
    <property type="project" value="UniProtKB-KW"/>
</dbReference>
<dbReference type="SUPFAM" id="SSF51735">
    <property type="entry name" value="NAD(P)-binding Rossmann-fold domains"/>
    <property type="match status" value="1"/>
</dbReference>
<name>A0A939JIY6_9ACTN</name>
<sequence>MDTRPVIVMTGATNGLGRLAALELARGGARLGLVARSESKADALRREIEETASGTPGTPVDVFLADLSLLGDVRRVGREIDARYPRIDVLVNNAGVHAFSQRITSEGFAEMTAVNYLAPWLLTDVLREKLTASAPSRIVTVASRASRQAGGIAPLQDLTDTADFSRRESSRLYGLTKLMDVMFTQELGRQLAGTGVAVTCCCPGFNTTGLGRELPLAGALEKALTLLHIGDPRHGAGIIARLATDPAFAGSEGGYFAARSGEALECPEFGRGEAVQRELWDATGELLADLGHPTR</sequence>
<comment type="caution">
    <text evidence="3">The sequence shown here is derived from an EMBL/GenBank/DDBJ whole genome shotgun (WGS) entry which is preliminary data.</text>
</comment>
<comment type="similarity">
    <text evidence="2">Belongs to the short-chain dehydrogenases/reductases (SDR) family.</text>
</comment>
<proteinExistence type="inferred from homology"/>
<keyword evidence="4" id="KW-1185">Reference proteome</keyword>
<dbReference type="PANTHER" id="PTHR43157">
    <property type="entry name" value="PHOSPHATIDYLINOSITOL-GLYCAN BIOSYNTHESIS CLASS F PROTEIN-RELATED"/>
    <property type="match status" value="1"/>
</dbReference>
<evidence type="ECO:0000256" key="1">
    <source>
        <dbReference type="ARBA" id="ARBA00023002"/>
    </source>
</evidence>
<dbReference type="RefSeq" id="WP_206967379.1">
    <property type="nucleotide sequence ID" value="NZ_BAAAJJ010000011.1"/>
</dbReference>
<reference evidence="3" key="1">
    <citation type="submission" date="2021-03" db="EMBL/GenBank/DDBJ databases">
        <title>Streptomyces poriferae sp. nov., a novel marine sponge-derived Actinobacteria species with anti-MRSA activity.</title>
        <authorList>
            <person name="Sandoval-Powers M."/>
            <person name="Kralova S."/>
            <person name="Nguyen G.-S."/>
            <person name="Fawwal D."/>
            <person name="Degnes K."/>
            <person name="Klinkenberg G."/>
            <person name="Sletta H."/>
            <person name="Wentzel A."/>
            <person name="Liles M.R."/>
        </authorList>
    </citation>
    <scope>NUCLEOTIDE SEQUENCE</scope>
    <source>
        <strain evidence="3">DSM 41794</strain>
    </source>
</reference>
<accession>A0A939JIY6</accession>